<dbReference type="RefSeq" id="WP_208055794.1">
    <property type="nucleotide sequence ID" value="NZ_JAGEMK010000004.1"/>
</dbReference>
<organism evidence="8 9">
    <name type="scientific">Actinotalea soli</name>
    <dbReference type="NCBI Taxonomy" id="2819234"/>
    <lineage>
        <taxon>Bacteria</taxon>
        <taxon>Bacillati</taxon>
        <taxon>Actinomycetota</taxon>
        <taxon>Actinomycetes</taxon>
        <taxon>Micrococcales</taxon>
        <taxon>Cellulomonadaceae</taxon>
        <taxon>Actinotalea</taxon>
    </lineage>
</organism>
<dbReference type="PANTHER" id="PTHR33885">
    <property type="entry name" value="PHAGE SHOCK PROTEIN C"/>
    <property type="match status" value="1"/>
</dbReference>
<comment type="caution">
    <text evidence="8">The sequence shown here is derived from an EMBL/GenBank/DDBJ whole genome shotgun (WGS) entry which is preliminary data.</text>
</comment>
<name>A0A939RV74_9CELL</name>
<sequence length="86" mass="9608">MGIQDSLYAEGYYRPHQDRILGGVCAGLGRRWGMTPWSVRWLFILILFVVPGSPILIYPILWIFMPDERSVWAPAPAPAAPSTPAP</sequence>
<dbReference type="InterPro" id="IPR007168">
    <property type="entry name" value="Phageshock_PspC_N"/>
</dbReference>
<protein>
    <submittedName>
        <fullName evidence="8">PspC domain-containing protein</fullName>
    </submittedName>
</protein>
<proteinExistence type="predicted"/>
<evidence type="ECO:0000256" key="6">
    <source>
        <dbReference type="SAM" id="Phobius"/>
    </source>
</evidence>
<feature type="domain" description="Phage shock protein PspC N-terminal" evidence="7">
    <location>
        <begin position="12"/>
        <end position="68"/>
    </location>
</feature>
<evidence type="ECO:0000259" key="7">
    <source>
        <dbReference type="Pfam" id="PF04024"/>
    </source>
</evidence>
<dbReference type="InterPro" id="IPR052027">
    <property type="entry name" value="PspC"/>
</dbReference>
<dbReference type="EMBL" id="JAGEMK010000004">
    <property type="protein sequence ID" value="MBO1752110.1"/>
    <property type="molecule type" value="Genomic_DNA"/>
</dbReference>
<evidence type="ECO:0000256" key="3">
    <source>
        <dbReference type="ARBA" id="ARBA00022692"/>
    </source>
</evidence>
<dbReference type="GO" id="GO:0005886">
    <property type="term" value="C:plasma membrane"/>
    <property type="evidence" value="ECO:0007669"/>
    <property type="project" value="UniProtKB-SubCell"/>
</dbReference>
<gene>
    <name evidence="8" type="ORF">J4G33_09870</name>
</gene>
<reference evidence="8" key="1">
    <citation type="submission" date="2021-03" db="EMBL/GenBank/DDBJ databases">
        <title>Actinotalea soli sp. nov., isolated from soil.</title>
        <authorList>
            <person name="Ping W."/>
            <person name="Zhang J."/>
        </authorList>
    </citation>
    <scope>NUCLEOTIDE SEQUENCE</scope>
    <source>
        <strain evidence="8">BY-33</strain>
    </source>
</reference>
<evidence type="ECO:0000313" key="8">
    <source>
        <dbReference type="EMBL" id="MBO1752110.1"/>
    </source>
</evidence>
<dbReference type="AlphaFoldDB" id="A0A939RV74"/>
<keyword evidence="2" id="KW-1003">Cell membrane</keyword>
<evidence type="ECO:0000256" key="1">
    <source>
        <dbReference type="ARBA" id="ARBA00004162"/>
    </source>
</evidence>
<evidence type="ECO:0000313" key="9">
    <source>
        <dbReference type="Proteomes" id="UP000664209"/>
    </source>
</evidence>
<comment type="subcellular location">
    <subcellularLocation>
        <location evidence="1">Cell membrane</location>
        <topology evidence="1">Single-pass membrane protein</topology>
    </subcellularLocation>
</comment>
<feature type="transmembrane region" description="Helical" evidence="6">
    <location>
        <begin position="41"/>
        <end position="64"/>
    </location>
</feature>
<keyword evidence="5 6" id="KW-0472">Membrane</keyword>
<evidence type="ECO:0000256" key="4">
    <source>
        <dbReference type="ARBA" id="ARBA00022989"/>
    </source>
</evidence>
<evidence type="ECO:0000256" key="2">
    <source>
        <dbReference type="ARBA" id="ARBA00022475"/>
    </source>
</evidence>
<keyword evidence="3 6" id="KW-0812">Transmembrane</keyword>
<accession>A0A939RV74</accession>
<dbReference type="Pfam" id="PF04024">
    <property type="entry name" value="PspC"/>
    <property type="match status" value="1"/>
</dbReference>
<dbReference type="Proteomes" id="UP000664209">
    <property type="component" value="Unassembled WGS sequence"/>
</dbReference>
<keyword evidence="9" id="KW-1185">Reference proteome</keyword>
<dbReference type="PANTHER" id="PTHR33885:SF3">
    <property type="entry name" value="PHAGE SHOCK PROTEIN C"/>
    <property type="match status" value="1"/>
</dbReference>
<keyword evidence="4 6" id="KW-1133">Transmembrane helix</keyword>
<evidence type="ECO:0000256" key="5">
    <source>
        <dbReference type="ARBA" id="ARBA00023136"/>
    </source>
</evidence>